<reference evidence="2 3" key="1">
    <citation type="submission" date="2015-10" db="EMBL/GenBank/DDBJ databases">
        <title>Metagenome-Assembled Genomes uncover a global brackish microbiome.</title>
        <authorList>
            <person name="Hugerth L.W."/>
            <person name="Larsson J."/>
            <person name="Alneberg J."/>
            <person name="Lindh M.V."/>
            <person name="Legrand C."/>
            <person name="Pinhassi J."/>
            <person name="Andersson A.F."/>
        </authorList>
    </citation>
    <scope>NUCLEOTIDE SEQUENCE [LARGE SCALE GENOMIC DNA]</scope>
    <source>
        <strain evidence="2">BACL18 MAG-120507-bin52</strain>
    </source>
</reference>
<evidence type="ECO:0000313" key="3">
    <source>
        <dbReference type="Proteomes" id="UP000051269"/>
    </source>
</evidence>
<dbReference type="Gene3D" id="2.50.20.10">
    <property type="entry name" value="Lipoprotein localisation LolA/LolB/LppX"/>
    <property type="match status" value="1"/>
</dbReference>
<name>A0A0R2RKH8_9BACT</name>
<proteinExistence type="predicted"/>
<dbReference type="InterPro" id="IPR033399">
    <property type="entry name" value="TP_0789-like"/>
</dbReference>
<sequence>MIKDGVIEPPIDQAEDTEVQRINLGDQCDEDKLGKMVRQVAYLAISLACLNAGWSEERKNLGSPSTDSDEEITPTPRQMQNFLWKTLVMKDLKLTGRVQSGDKKIPVVVRTKERLLQFDFQDRPLQIRVRFAPEGSLIQRRKKADSEWQVVTGKEKTQAVAGTDLAYEDLGIDFLRWPDPQPKGDDHVMMLECWVYEVTPPVESNYAKVRYWISKGYKTMIRADGLNAKGQAIKRFTFNSVIEAEDTVVIGEMKVAKLTPGTDLSVTRTFVQIETVEKSSGL</sequence>
<comment type="caution">
    <text evidence="2">The sequence shown here is derived from an EMBL/GenBank/DDBJ whole genome shotgun (WGS) entry which is preliminary data.</text>
</comment>
<organism evidence="2 3">
    <name type="scientific">Verrucomicrobia subdivision 6 bacterium BACL9 MAG-120507-bin52</name>
    <dbReference type="NCBI Taxonomy" id="1655590"/>
    <lineage>
        <taxon>Bacteria</taxon>
        <taxon>Pseudomonadati</taxon>
        <taxon>Verrucomicrobiota</taxon>
        <taxon>Verrucomicrobiia</taxon>
        <taxon>Verrucomicrobiales</taxon>
        <taxon>Verrucomicrobia subdivision 6</taxon>
    </lineage>
</organism>
<evidence type="ECO:0000313" key="2">
    <source>
        <dbReference type="EMBL" id="KRO63109.1"/>
    </source>
</evidence>
<dbReference type="Proteomes" id="UP000051269">
    <property type="component" value="Unassembled WGS sequence"/>
</dbReference>
<gene>
    <name evidence="2" type="ORF">ABR82_01545</name>
</gene>
<dbReference type="Pfam" id="PF17131">
    <property type="entry name" value="LolA_like"/>
    <property type="match status" value="1"/>
</dbReference>
<evidence type="ECO:0000259" key="1">
    <source>
        <dbReference type="Pfam" id="PF17131"/>
    </source>
</evidence>
<accession>A0A0R2RKH8</accession>
<dbReference type="EMBL" id="LIBO01000007">
    <property type="protein sequence ID" value="KRO63109.1"/>
    <property type="molecule type" value="Genomic_DNA"/>
</dbReference>
<dbReference type="AlphaFoldDB" id="A0A0R2RKH8"/>
<protein>
    <recommendedName>
        <fullName evidence="1">Uncharacterized protein TP-0789 domain-containing protein</fullName>
    </recommendedName>
</protein>
<feature type="domain" description="Uncharacterized protein TP-0789" evidence="1">
    <location>
        <begin position="150"/>
        <end position="277"/>
    </location>
</feature>